<keyword evidence="2" id="KW-1185">Reference proteome</keyword>
<gene>
    <name evidence="1" type="ORF">JW646_02260</name>
</gene>
<name>A0AAX2ZG66_9FIRM</name>
<dbReference type="Proteomes" id="UP001198983">
    <property type="component" value="Chromosome"/>
</dbReference>
<sequence>MGIFSIFSKNKNKDEIKKQNECINNSHELNNLDSNSKQIIAKLINHPCNLYYSDAMQTKARLRNILNTKLARVSYNQDEYAESLKRNILYYINTLEDKENVIKGWINDGRIPQLDICISTIDSIQDTYKGNNAYSKNTEKLKVYDKFFPITQQIEQLEYDYMFYSIHSEIVHMLLEVILNNQEEFLKLRNCNPNLVVKDINGYCTHTASYCLGTLNSDLNK</sequence>
<proteinExistence type="predicted"/>
<evidence type="ECO:0000313" key="1">
    <source>
        <dbReference type="EMBL" id="UEL48298.1"/>
    </source>
</evidence>
<accession>A0AAX2ZG66</accession>
<dbReference type="KEGG" id="tem:JW646_02260"/>
<dbReference type="RefSeq" id="WP_228416430.1">
    <property type="nucleotide sequence ID" value="NZ_CP081135.1"/>
</dbReference>
<organism evidence="1 2">
    <name type="scientific">Terrisporobacter hibernicus</name>
    <dbReference type="NCBI Taxonomy" id="2813371"/>
    <lineage>
        <taxon>Bacteria</taxon>
        <taxon>Bacillati</taxon>
        <taxon>Bacillota</taxon>
        <taxon>Clostridia</taxon>
        <taxon>Peptostreptococcales</taxon>
        <taxon>Peptostreptococcaceae</taxon>
        <taxon>Terrisporobacter</taxon>
    </lineage>
</organism>
<dbReference type="EMBL" id="CP081135">
    <property type="protein sequence ID" value="UEL48298.1"/>
    <property type="molecule type" value="Genomic_DNA"/>
</dbReference>
<evidence type="ECO:0000313" key="2">
    <source>
        <dbReference type="Proteomes" id="UP001198983"/>
    </source>
</evidence>
<dbReference type="AlphaFoldDB" id="A0AAX2ZG66"/>
<protein>
    <submittedName>
        <fullName evidence="1">Uncharacterized protein</fullName>
    </submittedName>
</protein>
<reference evidence="1 2" key="1">
    <citation type="journal article" date="2023" name="Int. J. Syst. Evol. Microbiol.">
        <title>Terrisporobacter hibernicus sp. nov., isolated from bovine faeces in Northern Ireland.</title>
        <authorList>
            <person name="Mitchell M."/>
            <person name="Nguyen S.V."/>
            <person name="Connor M."/>
            <person name="Fairley D.J."/>
            <person name="Donoghue O."/>
            <person name="Marshall H."/>
            <person name="Koolman L."/>
            <person name="McMullan G."/>
            <person name="Schaffer K.E."/>
            <person name="McGrath J.W."/>
            <person name="Fanning S."/>
        </authorList>
    </citation>
    <scope>NUCLEOTIDE SEQUENCE [LARGE SCALE GENOMIC DNA]</scope>
    <source>
        <strain evidence="1 2">MCA3</strain>
    </source>
</reference>